<gene>
    <name evidence="1" type="ORF">QAD02_011663</name>
</gene>
<sequence length="669" mass="77688">MTLKVIILFYVILFSKFLHIRSNEGSDQALQPIVNYVKENLSTYQVTLIVKSMNELSNFGIKIVKVMIDEFSSVVIDAETSRNDLALKTTEKLWNRVSDQSKLKIGIIDLREQSSAHQELTKLLEFFLDYSPFVRNKCIIFLISGRDHNLEPFLRSAWSMDFLDLTVIEWIKNTNIEPKMVNLNFDGEQNSEIYVHTFNPFSNKYIKQILTKDSDILPKKLKDLQGFPLYAEVHERPPNVFFDESYNGPDEWNKVVGYDVYRTRLLAEALNFTAVPQIIRSQRGEKSLPLYAHMLSHGSNHTPIDFYANVYDLYITNSTGIDLYNDMERQCRYTVWQPAPIKIQLAIRQRRNSRIKISSRFMVISGIFFAIGLIFAMFTRILKKNQRIWSICKVISIAPGGSMKTCKQTRWSEKIFVLNLCIVSSAMLIILSDELLHIIFKHQEILRFTTFDELANSGIILTMHKLTRNYLMGINHSGIRKVANQSKVIESFDPCLTFVPNNDESNQSIYGCLVGRSIDSSPDIVDGKSDWFSTVVEENILLQIPKMYVKLFSPYKDRFGEIFQKFLESGLVRFEKSPPNRDYRFPSEKDDIYRNRPTYNGRANDKDMDVPLCTRLLIIISIGYFLAGITLMCENFWKRYMEVEKITVINKSGYSLETRKRNSWMTPII</sequence>
<evidence type="ECO:0000313" key="1">
    <source>
        <dbReference type="EMBL" id="KAJ8675877.1"/>
    </source>
</evidence>
<organism evidence="1 2">
    <name type="scientific">Eretmocerus hayati</name>
    <dbReference type="NCBI Taxonomy" id="131215"/>
    <lineage>
        <taxon>Eukaryota</taxon>
        <taxon>Metazoa</taxon>
        <taxon>Ecdysozoa</taxon>
        <taxon>Arthropoda</taxon>
        <taxon>Hexapoda</taxon>
        <taxon>Insecta</taxon>
        <taxon>Pterygota</taxon>
        <taxon>Neoptera</taxon>
        <taxon>Endopterygota</taxon>
        <taxon>Hymenoptera</taxon>
        <taxon>Apocrita</taxon>
        <taxon>Proctotrupomorpha</taxon>
        <taxon>Chalcidoidea</taxon>
        <taxon>Aphelinidae</taxon>
        <taxon>Aphelininae</taxon>
        <taxon>Eretmocerus</taxon>
    </lineage>
</organism>
<dbReference type="EMBL" id="CM056742">
    <property type="protein sequence ID" value="KAJ8675877.1"/>
    <property type="molecule type" value="Genomic_DNA"/>
</dbReference>
<reference evidence="1" key="1">
    <citation type="submission" date="2023-04" db="EMBL/GenBank/DDBJ databases">
        <title>A chromosome-level genome assembly of the parasitoid wasp Eretmocerus hayati.</title>
        <authorList>
            <person name="Zhong Y."/>
            <person name="Liu S."/>
            <person name="Liu Y."/>
        </authorList>
    </citation>
    <scope>NUCLEOTIDE SEQUENCE</scope>
    <source>
        <strain evidence="1">ZJU_SS_LIU_2023</strain>
    </source>
</reference>
<proteinExistence type="predicted"/>
<accession>A0ACC2NXM8</accession>
<keyword evidence="2" id="KW-1185">Reference proteome</keyword>
<protein>
    <submittedName>
        <fullName evidence="1">Uncharacterized protein</fullName>
    </submittedName>
</protein>
<dbReference type="Proteomes" id="UP001239111">
    <property type="component" value="Chromosome 2"/>
</dbReference>
<name>A0ACC2NXM8_9HYME</name>
<comment type="caution">
    <text evidence="1">The sequence shown here is derived from an EMBL/GenBank/DDBJ whole genome shotgun (WGS) entry which is preliminary data.</text>
</comment>
<evidence type="ECO:0000313" key="2">
    <source>
        <dbReference type="Proteomes" id="UP001239111"/>
    </source>
</evidence>